<feature type="repeat" description="ANK" evidence="3">
    <location>
        <begin position="275"/>
        <end position="307"/>
    </location>
</feature>
<dbReference type="PRINTS" id="PR01415">
    <property type="entry name" value="ANKYRIN"/>
</dbReference>
<dbReference type="STRING" id="1237149.C900_00913"/>
<feature type="repeat" description="ANK" evidence="3">
    <location>
        <begin position="343"/>
        <end position="368"/>
    </location>
</feature>
<evidence type="ECO:0000313" key="7">
    <source>
        <dbReference type="Proteomes" id="UP000011135"/>
    </source>
</evidence>
<feature type="repeat" description="ANK" evidence="3">
    <location>
        <begin position="112"/>
        <end position="144"/>
    </location>
</feature>
<comment type="caution">
    <text evidence="6">The sequence shown here is derived from an EMBL/GenBank/DDBJ whole genome shotgun (WGS) entry which is preliminary data.</text>
</comment>
<keyword evidence="4" id="KW-0732">Signal</keyword>
<dbReference type="AlphaFoldDB" id="L8K0E4"/>
<dbReference type="SUPFAM" id="SSF48403">
    <property type="entry name" value="Ankyrin repeat"/>
    <property type="match status" value="1"/>
</dbReference>
<evidence type="ECO:0000256" key="4">
    <source>
        <dbReference type="SAM" id="SignalP"/>
    </source>
</evidence>
<dbReference type="Pfam" id="PF13924">
    <property type="entry name" value="Lipocalin_5"/>
    <property type="match status" value="1"/>
</dbReference>
<dbReference type="InterPro" id="IPR036770">
    <property type="entry name" value="Ankyrin_rpt-contain_sf"/>
</dbReference>
<dbReference type="eggNOG" id="COG0666">
    <property type="taxonomic scope" value="Bacteria"/>
</dbReference>
<dbReference type="PROSITE" id="PS50088">
    <property type="entry name" value="ANK_REPEAT"/>
    <property type="match status" value="6"/>
</dbReference>
<keyword evidence="1" id="KW-0677">Repeat</keyword>
<dbReference type="PANTHER" id="PTHR24123:SF33">
    <property type="entry name" value="PROTEIN HOS4"/>
    <property type="match status" value="1"/>
</dbReference>
<evidence type="ECO:0000256" key="1">
    <source>
        <dbReference type="ARBA" id="ARBA00022737"/>
    </source>
</evidence>
<feature type="chain" id="PRO_5003994187" evidence="4">
    <location>
        <begin position="22"/>
        <end position="546"/>
    </location>
</feature>
<dbReference type="EMBL" id="AMZN01000014">
    <property type="protein sequence ID" value="ELR72952.1"/>
    <property type="molecule type" value="Genomic_DNA"/>
</dbReference>
<feature type="repeat" description="ANK" evidence="3">
    <location>
        <begin position="77"/>
        <end position="109"/>
    </location>
</feature>
<evidence type="ECO:0000256" key="3">
    <source>
        <dbReference type="PROSITE-ProRule" id="PRU00023"/>
    </source>
</evidence>
<evidence type="ECO:0000259" key="5">
    <source>
        <dbReference type="Pfam" id="PF13924"/>
    </source>
</evidence>
<dbReference type="InterPro" id="IPR051165">
    <property type="entry name" value="Multifunctional_ANK_Repeat"/>
</dbReference>
<feature type="repeat" description="ANK" evidence="3">
    <location>
        <begin position="145"/>
        <end position="177"/>
    </location>
</feature>
<evidence type="ECO:0000313" key="6">
    <source>
        <dbReference type="EMBL" id="ELR72952.1"/>
    </source>
</evidence>
<dbReference type="PROSITE" id="PS50297">
    <property type="entry name" value="ANK_REP_REGION"/>
    <property type="match status" value="6"/>
</dbReference>
<dbReference type="OrthoDB" id="754271at2"/>
<keyword evidence="7" id="KW-1185">Reference proteome</keyword>
<keyword evidence="2 3" id="KW-0040">ANK repeat</keyword>
<dbReference type="InterPro" id="IPR024311">
    <property type="entry name" value="Lipocalin-like"/>
</dbReference>
<feature type="signal peptide" evidence="4">
    <location>
        <begin position="1"/>
        <end position="21"/>
    </location>
</feature>
<feature type="repeat" description="ANK" evidence="3">
    <location>
        <begin position="242"/>
        <end position="274"/>
    </location>
</feature>
<feature type="domain" description="Lipocalin-like" evidence="5">
    <location>
        <begin position="409"/>
        <end position="524"/>
    </location>
</feature>
<protein>
    <submittedName>
        <fullName evidence="6">Ankyrin</fullName>
    </submittedName>
</protein>
<sequence>MKNVKCWCLLVWLFVTGNLEAQTALQNDNIEDFKLLSTTQGSLQRDSLLTEASRLGAIRIATHLLDQGASPGYFSQEGYTSIHYAVFEQHPKLIDLLLGAGADPDIESRDRLKGTPLMYAVSSPDVSISQLLIDHGADVNAVDTNGDHALNWATYSGNVAQMKLLLRSGADLNLKSKHGTAVDVALRLWHADSVVNVFRETGIYEKHKSKVEALIRAVVDNDKSAVVELLEKQVNAGSKDGLGNPLLQIAVQNGNEEITRLLLDAGANPNTQNRVGQTPLAFAARFGYDNLVNLLLERGADVNLTDTHYQLTPLIGAAISGNTDIGSKLLGHGAEIDHIETVNQCSALHWALFYGNNDFIKMLLNKGAAYDMPVLDRRYTAYTLAEYYKNQEIVEVIDSLRRIKHEILGSWRFKEIHYIYKDTTYSVRKAFPGMFMVTPQRYAIMYNPSDKLRQPFVNISQPTDEEMISAFQRIVFNTGKYELTDSLIITTADIARVPGFEGGRQFYRYIIDKNKLELRMVDEIYPNGSRPAWYGKLEILFILLKE</sequence>
<evidence type="ECO:0000256" key="2">
    <source>
        <dbReference type="ARBA" id="ARBA00023043"/>
    </source>
</evidence>
<name>L8K0E4_9BACT</name>
<gene>
    <name evidence="6" type="ORF">C900_00913</name>
</gene>
<dbReference type="Pfam" id="PF12796">
    <property type="entry name" value="Ank_2"/>
    <property type="match status" value="3"/>
</dbReference>
<dbReference type="Proteomes" id="UP000011135">
    <property type="component" value="Unassembled WGS sequence"/>
</dbReference>
<reference evidence="6 7" key="1">
    <citation type="submission" date="2012-12" db="EMBL/GenBank/DDBJ databases">
        <title>Genome assembly of Fulvivirga imtechensis AK7.</title>
        <authorList>
            <person name="Nupur N."/>
            <person name="Khatri I."/>
            <person name="Kumar R."/>
            <person name="Subramanian S."/>
            <person name="Pinnaka A."/>
        </authorList>
    </citation>
    <scope>NUCLEOTIDE SEQUENCE [LARGE SCALE GENOMIC DNA]</scope>
    <source>
        <strain evidence="6 7">AK7</strain>
    </source>
</reference>
<organism evidence="6 7">
    <name type="scientific">Fulvivirga imtechensis AK7</name>
    <dbReference type="NCBI Taxonomy" id="1237149"/>
    <lineage>
        <taxon>Bacteria</taxon>
        <taxon>Pseudomonadati</taxon>
        <taxon>Bacteroidota</taxon>
        <taxon>Cytophagia</taxon>
        <taxon>Cytophagales</taxon>
        <taxon>Fulvivirgaceae</taxon>
        <taxon>Fulvivirga</taxon>
    </lineage>
</organism>
<dbReference type="SMART" id="SM00248">
    <property type="entry name" value="ANK"/>
    <property type="match status" value="8"/>
</dbReference>
<proteinExistence type="predicted"/>
<dbReference type="Gene3D" id="1.25.40.20">
    <property type="entry name" value="Ankyrin repeat-containing domain"/>
    <property type="match status" value="2"/>
</dbReference>
<dbReference type="InterPro" id="IPR002110">
    <property type="entry name" value="Ankyrin_rpt"/>
</dbReference>
<dbReference type="PANTHER" id="PTHR24123">
    <property type="entry name" value="ANKYRIN REPEAT-CONTAINING"/>
    <property type="match status" value="1"/>
</dbReference>
<dbReference type="RefSeq" id="WP_009578615.1">
    <property type="nucleotide sequence ID" value="NZ_AMZN01000014.1"/>
</dbReference>
<accession>L8K0E4</accession>